<dbReference type="Proteomes" id="UP000199202">
    <property type="component" value="Unassembled WGS sequence"/>
</dbReference>
<dbReference type="EMBL" id="FNDJ01000039">
    <property type="protein sequence ID" value="SDM25767.1"/>
    <property type="molecule type" value="Genomic_DNA"/>
</dbReference>
<organism evidence="1 2">
    <name type="scientific">Nonomuraea jiangxiensis</name>
    <dbReference type="NCBI Taxonomy" id="633440"/>
    <lineage>
        <taxon>Bacteria</taxon>
        <taxon>Bacillati</taxon>
        <taxon>Actinomycetota</taxon>
        <taxon>Actinomycetes</taxon>
        <taxon>Streptosporangiales</taxon>
        <taxon>Streptosporangiaceae</taxon>
        <taxon>Nonomuraea</taxon>
    </lineage>
</organism>
<name>A0A1G9RS37_9ACTN</name>
<reference evidence="1 2" key="1">
    <citation type="submission" date="2016-10" db="EMBL/GenBank/DDBJ databases">
        <authorList>
            <person name="de Groot N.N."/>
        </authorList>
    </citation>
    <scope>NUCLEOTIDE SEQUENCE [LARGE SCALE GENOMIC DNA]</scope>
    <source>
        <strain evidence="1 2">CGMCC 4.6533</strain>
    </source>
</reference>
<keyword evidence="2" id="KW-1185">Reference proteome</keyword>
<dbReference type="AlphaFoldDB" id="A0A1G9RS37"/>
<proteinExistence type="predicted"/>
<evidence type="ECO:0000313" key="2">
    <source>
        <dbReference type="Proteomes" id="UP000199202"/>
    </source>
</evidence>
<gene>
    <name evidence="1" type="ORF">SAMN05421869_13930</name>
</gene>
<dbReference type="OrthoDB" id="3617561at2"/>
<evidence type="ECO:0000313" key="1">
    <source>
        <dbReference type="EMBL" id="SDM25767.1"/>
    </source>
</evidence>
<sequence length="238" mass="25085">MFAAVYGELATNPWLNPAVASSDAYSLFVARSSAMGWLTPASENATGGFWGMNDAGQDPSFDPELGSRIAWFQVSITEPVPAGRPVPLQPFFSCAHDVLARMGEFRLTAVDALFPMPVAPPAIGAVATLLEDSGWFADHHPGSVTPLRVTLDSGSEAAIGSHAPGILQWVREVRQSAFVCESMLESGPHRVILHGTLAEWSLGALGWLAAFLADASARCGINVPLHFTAACSTRPAAG</sequence>
<dbReference type="STRING" id="633440.SAMN05421869_13930"/>
<protein>
    <submittedName>
        <fullName evidence="1">Uncharacterized protein</fullName>
    </submittedName>
</protein>
<accession>A0A1G9RS37</accession>